<accession>F9VR41</accession>
<reference evidence="2 3" key="1">
    <citation type="submission" date="2011-05" db="EMBL/GenBank/DDBJ databases">
        <title>Whole genome shotgun sequence of Gordonia alkanivorans NBRC 16433.</title>
        <authorList>
            <person name="Hosoyama A."/>
            <person name="Nakamura S."/>
            <person name="Takarada H."/>
            <person name="Tsuchikane K."/>
            <person name="Yamazaki S."/>
            <person name="Fujita N."/>
        </authorList>
    </citation>
    <scope>NUCLEOTIDE SEQUENCE [LARGE SCALE GENOMIC DNA]</scope>
    <source>
        <strain evidence="2 3">NBRC 16433</strain>
    </source>
</reference>
<organism evidence="2 3">
    <name type="scientific">Gordonia alkanivorans NBRC 16433</name>
    <dbReference type="NCBI Taxonomy" id="1027371"/>
    <lineage>
        <taxon>Bacteria</taxon>
        <taxon>Bacillati</taxon>
        <taxon>Actinomycetota</taxon>
        <taxon>Actinomycetes</taxon>
        <taxon>Mycobacteriales</taxon>
        <taxon>Gordoniaceae</taxon>
        <taxon>Gordonia</taxon>
    </lineage>
</organism>
<dbReference type="SUPFAM" id="SSF46894">
    <property type="entry name" value="C-terminal effector domain of the bipartite response regulators"/>
    <property type="match status" value="1"/>
</dbReference>
<dbReference type="GO" id="GO:0006355">
    <property type="term" value="P:regulation of DNA-templated transcription"/>
    <property type="evidence" value="ECO:0007669"/>
    <property type="project" value="InterPro"/>
</dbReference>
<dbReference type="PROSITE" id="PS50043">
    <property type="entry name" value="HTH_LUXR_2"/>
    <property type="match status" value="1"/>
</dbReference>
<dbReference type="STRING" id="1027371.GOALK_017_00640"/>
<dbReference type="GO" id="GO:0003677">
    <property type="term" value="F:DNA binding"/>
    <property type="evidence" value="ECO:0007669"/>
    <property type="project" value="InterPro"/>
</dbReference>
<proteinExistence type="predicted"/>
<dbReference type="Pfam" id="PF00196">
    <property type="entry name" value="GerE"/>
    <property type="match status" value="1"/>
</dbReference>
<comment type="caution">
    <text evidence="2">The sequence shown here is derived from an EMBL/GenBank/DDBJ whole genome shotgun (WGS) entry which is preliminary data.</text>
</comment>
<protein>
    <submittedName>
        <fullName evidence="2">Putative two-component response regulator</fullName>
    </submittedName>
</protein>
<feature type="domain" description="HTH luxR-type" evidence="1">
    <location>
        <begin position="1"/>
        <end position="42"/>
    </location>
</feature>
<dbReference type="InterPro" id="IPR016032">
    <property type="entry name" value="Sig_transdc_resp-reg_C-effctor"/>
</dbReference>
<evidence type="ECO:0000259" key="1">
    <source>
        <dbReference type="PROSITE" id="PS50043"/>
    </source>
</evidence>
<evidence type="ECO:0000313" key="3">
    <source>
        <dbReference type="Proteomes" id="UP000003558"/>
    </source>
</evidence>
<dbReference type="Proteomes" id="UP000003558">
    <property type="component" value="Unassembled WGS sequence"/>
</dbReference>
<dbReference type="InterPro" id="IPR000792">
    <property type="entry name" value="Tscrpt_reg_LuxR_C"/>
</dbReference>
<dbReference type="InterPro" id="IPR036388">
    <property type="entry name" value="WH-like_DNA-bd_sf"/>
</dbReference>
<dbReference type="EMBL" id="BACI01000017">
    <property type="protein sequence ID" value="GAA11080.1"/>
    <property type="molecule type" value="Genomic_DNA"/>
</dbReference>
<dbReference type="Gene3D" id="1.10.10.10">
    <property type="entry name" value="Winged helix-like DNA-binding domain superfamily/Winged helix DNA-binding domain"/>
    <property type="match status" value="1"/>
</dbReference>
<name>F9VR41_9ACTN</name>
<evidence type="ECO:0000313" key="2">
    <source>
        <dbReference type="EMBL" id="GAA11080.1"/>
    </source>
</evidence>
<dbReference type="AlphaFoldDB" id="F9VR41"/>
<sequence>MDNRSIAAAVSVSEHTVHDHVKSILRKTACGNRTILIARIAG</sequence>
<gene>
    <name evidence="2" type="ORF">GOALK_017_00640</name>
</gene>